<name>A0A843UNC1_COLES</name>
<comment type="caution">
    <text evidence="1">The sequence shown here is derived from an EMBL/GenBank/DDBJ whole genome shotgun (WGS) entry which is preliminary data.</text>
</comment>
<organism evidence="1 2">
    <name type="scientific">Colocasia esculenta</name>
    <name type="common">Wild taro</name>
    <name type="synonym">Arum esculentum</name>
    <dbReference type="NCBI Taxonomy" id="4460"/>
    <lineage>
        <taxon>Eukaryota</taxon>
        <taxon>Viridiplantae</taxon>
        <taxon>Streptophyta</taxon>
        <taxon>Embryophyta</taxon>
        <taxon>Tracheophyta</taxon>
        <taxon>Spermatophyta</taxon>
        <taxon>Magnoliopsida</taxon>
        <taxon>Liliopsida</taxon>
        <taxon>Araceae</taxon>
        <taxon>Aroideae</taxon>
        <taxon>Colocasieae</taxon>
        <taxon>Colocasia</taxon>
    </lineage>
</organism>
<evidence type="ECO:0000313" key="1">
    <source>
        <dbReference type="EMBL" id="MQL87762.1"/>
    </source>
</evidence>
<dbReference type="AlphaFoldDB" id="A0A843UNC1"/>
<sequence>MLCGAMTPIALLERAVHVPVPRVGNDLWWYIVYQSFLVLTWNCVSWRSCGVTFHSMCITFLE</sequence>
<protein>
    <submittedName>
        <fullName evidence="1">Uncharacterized protein</fullName>
    </submittedName>
</protein>
<dbReference type="EMBL" id="NMUH01001003">
    <property type="protein sequence ID" value="MQL87762.1"/>
    <property type="molecule type" value="Genomic_DNA"/>
</dbReference>
<reference evidence="1" key="1">
    <citation type="submission" date="2017-07" db="EMBL/GenBank/DDBJ databases">
        <title>Taro Niue Genome Assembly and Annotation.</title>
        <authorList>
            <person name="Atibalentja N."/>
            <person name="Keating K."/>
            <person name="Fields C.J."/>
        </authorList>
    </citation>
    <scope>NUCLEOTIDE SEQUENCE</scope>
    <source>
        <strain evidence="1">Niue_2</strain>
        <tissue evidence="1">Leaf</tissue>
    </source>
</reference>
<dbReference type="Proteomes" id="UP000652761">
    <property type="component" value="Unassembled WGS sequence"/>
</dbReference>
<proteinExistence type="predicted"/>
<keyword evidence="2" id="KW-1185">Reference proteome</keyword>
<evidence type="ECO:0000313" key="2">
    <source>
        <dbReference type="Proteomes" id="UP000652761"/>
    </source>
</evidence>
<accession>A0A843UNC1</accession>
<gene>
    <name evidence="1" type="ORF">Taro_020318</name>
</gene>